<dbReference type="RefSeq" id="WP_157693120.1">
    <property type="nucleotide sequence ID" value="NZ_LT629711.1"/>
</dbReference>
<dbReference type="EMBL" id="LT629711">
    <property type="protein sequence ID" value="SDP67745.1"/>
    <property type="molecule type" value="Genomic_DNA"/>
</dbReference>
<organism evidence="1 2">
    <name type="scientific">Pedococcus dokdonensis</name>
    <dbReference type="NCBI Taxonomy" id="443156"/>
    <lineage>
        <taxon>Bacteria</taxon>
        <taxon>Bacillati</taxon>
        <taxon>Actinomycetota</taxon>
        <taxon>Actinomycetes</taxon>
        <taxon>Micrococcales</taxon>
        <taxon>Intrasporangiaceae</taxon>
        <taxon>Pedococcus</taxon>
    </lineage>
</organism>
<dbReference type="Proteomes" id="UP000199077">
    <property type="component" value="Chromosome I"/>
</dbReference>
<name>A0A1H0UNS0_9MICO</name>
<dbReference type="NCBIfam" id="NF041390">
    <property type="entry name" value="TadE_Rv3655c"/>
    <property type="match status" value="1"/>
</dbReference>
<dbReference type="InterPro" id="IPR049790">
    <property type="entry name" value="Rv3655c/TadE"/>
</dbReference>
<protein>
    <recommendedName>
        <fullName evidence="3">TadE-like protein</fullName>
    </recommendedName>
</protein>
<dbReference type="OrthoDB" id="9936952at2"/>
<dbReference type="STRING" id="443156.SAMN04489867_3425"/>
<accession>A0A1H0UNS0</accession>
<evidence type="ECO:0008006" key="3">
    <source>
        <dbReference type="Google" id="ProtNLM"/>
    </source>
</evidence>
<reference evidence="2" key="1">
    <citation type="submission" date="2016-10" db="EMBL/GenBank/DDBJ databases">
        <authorList>
            <person name="Varghese N."/>
            <person name="Submissions S."/>
        </authorList>
    </citation>
    <scope>NUCLEOTIDE SEQUENCE [LARGE SCALE GENOMIC DNA]</scope>
    <source>
        <strain evidence="2">DSM 22329</strain>
    </source>
</reference>
<sequence length="115" mass="11258">MVTVELAVAIPTLVLVVFVALSSLTTATDQVRCVDAARATARALARGDDQGAAVAAGRALSPSGASFTVSGGGSGAQVTVVVRGQPAAGLRWLGSRAAPAGRAVAVMEEVASGDP</sequence>
<keyword evidence="2" id="KW-1185">Reference proteome</keyword>
<evidence type="ECO:0000313" key="1">
    <source>
        <dbReference type="EMBL" id="SDP67745.1"/>
    </source>
</evidence>
<dbReference type="AlphaFoldDB" id="A0A1H0UNS0"/>
<proteinExistence type="predicted"/>
<gene>
    <name evidence="1" type="ORF">SAMN04489867_3425</name>
</gene>
<evidence type="ECO:0000313" key="2">
    <source>
        <dbReference type="Proteomes" id="UP000199077"/>
    </source>
</evidence>